<dbReference type="CDD" id="cd09601">
    <property type="entry name" value="M1_APN-Q_like"/>
    <property type="match status" value="1"/>
</dbReference>
<name>A0A0L0CG78_LUCCU</name>
<feature type="domain" description="Aminopeptidase N-like N-terminal" evidence="14">
    <location>
        <begin position="48"/>
        <end position="250"/>
    </location>
</feature>
<organism evidence="15 16">
    <name type="scientific">Lucilia cuprina</name>
    <name type="common">Green bottle fly</name>
    <name type="synonym">Australian sheep blowfly</name>
    <dbReference type="NCBI Taxonomy" id="7375"/>
    <lineage>
        <taxon>Eukaryota</taxon>
        <taxon>Metazoa</taxon>
        <taxon>Ecdysozoa</taxon>
        <taxon>Arthropoda</taxon>
        <taxon>Hexapoda</taxon>
        <taxon>Insecta</taxon>
        <taxon>Pterygota</taxon>
        <taxon>Neoptera</taxon>
        <taxon>Endopterygota</taxon>
        <taxon>Diptera</taxon>
        <taxon>Brachycera</taxon>
        <taxon>Muscomorpha</taxon>
        <taxon>Oestroidea</taxon>
        <taxon>Calliphoridae</taxon>
        <taxon>Luciliinae</taxon>
        <taxon>Lucilia</taxon>
    </lineage>
</organism>
<keyword evidence="4" id="KW-0325">Glycoprotein</keyword>
<evidence type="ECO:0000256" key="4">
    <source>
        <dbReference type="ARBA" id="ARBA00022622"/>
    </source>
</evidence>
<evidence type="ECO:0000256" key="9">
    <source>
        <dbReference type="ARBA" id="ARBA00023049"/>
    </source>
</evidence>
<feature type="domain" description="ERAP1-like C-terminal" evidence="13">
    <location>
        <begin position="578"/>
        <end position="690"/>
    </location>
</feature>
<protein>
    <recommendedName>
        <fullName evidence="17">Aminopeptidase</fullName>
    </recommendedName>
</protein>
<feature type="domain" description="Peptidase M1 membrane alanine aminopeptidase" evidence="12">
    <location>
        <begin position="296"/>
        <end position="475"/>
    </location>
</feature>
<dbReference type="GO" id="GO:0006508">
    <property type="term" value="P:proteolysis"/>
    <property type="evidence" value="ECO:0007669"/>
    <property type="project" value="UniProtKB-KW"/>
</dbReference>
<dbReference type="SUPFAM" id="SSF55486">
    <property type="entry name" value="Metalloproteases ('zincins'), catalytic domain"/>
    <property type="match status" value="1"/>
</dbReference>
<dbReference type="FunFam" id="2.60.40.1910:FF:000013">
    <property type="entry name" value="Aminopeptidase"/>
    <property type="match status" value="1"/>
</dbReference>
<dbReference type="OrthoDB" id="8182982at2759"/>
<evidence type="ECO:0000256" key="10">
    <source>
        <dbReference type="ARBA" id="ARBA00023288"/>
    </source>
</evidence>
<keyword evidence="10" id="KW-0449">Lipoprotein</keyword>
<dbReference type="Gene3D" id="2.60.40.1910">
    <property type="match status" value="1"/>
</dbReference>
<dbReference type="PANTHER" id="PTHR11533">
    <property type="entry name" value="PROTEASE M1 ZINC METALLOPROTEASE"/>
    <property type="match status" value="1"/>
</dbReference>
<keyword evidence="5" id="KW-0645">Protease</keyword>
<dbReference type="Pfam" id="PF01433">
    <property type="entry name" value="Peptidase_M1"/>
    <property type="match status" value="1"/>
</dbReference>
<dbReference type="InterPro" id="IPR027268">
    <property type="entry name" value="Peptidase_M4/M1_CTD_sf"/>
</dbReference>
<accession>A0A0L0CG78</accession>
<dbReference type="InterPro" id="IPR042097">
    <property type="entry name" value="Aminopeptidase_N-like_N_sf"/>
</dbReference>
<evidence type="ECO:0000256" key="6">
    <source>
        <dbReference type="ARBA" id="ARBA00022723"/>
    </source>
</evidence>
<comment type="cofactor">
    <cofactor evidence="1">
        <name>Zn(2+)</name>
        <dbReference type="ChEBI" id="CHEBI:29105"/>
    </cofactor>
</comment>
<dbReference type="GO" id="GO:0005737">
    <property type="term" value="C:cytoplasm"/>
    <property type="evidence" value="ECO:0007669"/>
    <property type="project" value="TreeGrafter"/>
</dbReference>
<evidence type="ECO:0000256" key="1">
    <source>
        <dbReference type="ARBA" id="ARBA00001947"/>
    </source>
</evidence>
<dbReference type="PANTHER" id="PTHR11533:SF18">
    <property type="entry name" value="FI02158P"/>
    <property type="match status" value="1"/>
</dbReference>
<sequence length="1056" mass="122360">MQYYNLIVALLIVTHFGNGFSVKIKRSIDLSASHALIPDARLSKDVLPSGYKIDIRPNMNENTFTGSINMNLSWSVPTRKISLHAHFDLEINERSIKLLKISHNSSDADPQIENIPILRGDRMPKKTVFVIYLRDKVDECTHCELKMDFEGSIWETTEGLFKGSYSVGNETKKISYLATYMRPNNARRLFPCFDEPGFKVPFTVSISRPRDYVTLFNTPLLRTDELPTKNNEDEVYVLDHFETTPPMSTFTFGFVISQLDKYIPQQTDQNVHPNITIWSTPDLHSELEDVYVKLTKIYNCLNNYFNVSIPLSKIDVLAIPELTSVRPADNWGLLMFKDRELLKRGYYGLTQEMIYQWLGSWVTPYWWSDAHVNKALASFLAANIVLEIDNGIEFNGKYPMTVLYSIYYEFSKRYPHSRITGMKQETTSYKTELVIRMLNYTLGRSTFQAGIRKFIADRHYGTFFGDDLWDALTKQAIIDQTLPAQYSIAEIAGSWITKDRLPVINVERDYAKKIATISQKVYLRERPHDVPERDKMLWWIPLVIIQQQNLNFSNTKPQVWIEKKRSQIINDLPNSDKFIIINPEEIGPFPVNYDTTNWNLLSTFLQTEEGLKYIPTYTRAKLLHDAWNLAYAGDLSFATALNMTLFMKFERNHIVWNPVFTFIDHIGRHIDMSDVHKKFELIMTCSPQYACLWFKPNSAITEDKFDDVAETTEVSDFLTRHLSPDLKNRVLVDGKTLISSPGSVKETPVLGISIIRKDHSVYQTLLEEFPEIRNVSKSVYLKSNVYHHIETSGPPVKSKTYVRVLLTPLYEELSEPNNNETWQMDLKSIAETFLCRAGYKPCIEVAQQAFKLWMDSSNPDEQILVPNQFICPVFKWGTIEEWEFGLERVINFPKTRIQSERTYLLKTLAGCPVQPEKIDRLLNITILENNANFTENDIFLIFNMLTGGSSGYTTLFNFLSNNWDVIRQRFENKSNLWNSLIGSATGVFTTKEGHAMVQKLYDDHKEEFGSALHIIEKSLRNIKEEEKWSDENLPVIESWLDEFLARNKNSENKFFE</sequence>
<dbReference type="PRINTS" id="PR00756">
    <property type="entry name" value="ALADIPTASE"/>
</dbReference>
<dbReference type="InterPro" id="IPR024571">
    <property type="entry name" value="ERAP1-like_C_dom"/>
</dbReference>
<keyword evidence="9" id="KW-0482">Metalloprotease</keyword>
<evidence type="ECO:0000256" key="11">
    <source>
        <dbReference type="PIRSR" id="PIRSR634016-1"/>
    </source>
</evidence>
<evidence type="ECO:0000256" key="7">
    <source>
        <dbReference type="ARBA" id="ARBA00022801"/>
    </source>
</evidence>
<gene>
    <name evidence="15" type="ORF">FF38_09730</name>
</gene>
<evidence type="ECO:0000313" key="15">
    <source>
        <dbReference type="EMBL" id="KNC31388.1"/>
    </source>
</evidence>
<comment type="similarity">
    <text evidence="3">Belongs to the peptidase M1 family.</text>
</comment>
<comment type="caution">
    <text evidence="15">The sequence shown here is derived from an EMBL/GenBank/DDBJ whole genome shotgun (WGS) entry which is preliminary data.</text>
</comment>
<keyword evidence="4" id="KW-0472">Membrane</keyword>
<dbReference type="GO" id="GO:0098552">
    <property type="term" value="C:side of membrane"/>
    <property type="evidence" value="ECO:0007669"/>
    <property type="project" value="UniProtKB-KW"/>
</dbReference>
<evidence type="ECO:0000259" key="12">
    <source>
        <dbReference type="Pfam" id="PF01433"/>
    </source>
</evidence>
<feature type="active site" description="Proton acceptor" evidence="11">
    <location>
        <position position="352"/>
    </location>
</feature>
<evidence type="ECO:0008006" key="17">
    <source>
        <dbReference type="Google" id="ProtNLM"/>
    </source>
</evidence>
<dbReference type="Proteomes" id="UP000037069">
    <property type="component" value="Unassembled WGS sequence"/>
</dbReference>
<comment type="subcellular location">
    <subcellularLocation>
        <location evidence="2">Cell membrane</location>
        <topology evidence="2">Lipid-anchor</topology>
        <topology evidence="2">GPI-anchor</topology>
    </subcellularLocation>
</comment>
<dbReference type="AlphaFoldDB" id="A0A0L0CG78"/>
<evidence type="ECO:0000256" key="3">
    <source>
        <dbReference type="ARBA" id="ARBA00010136"/>
    </source>
</evidence>
<keyword evidence="7" id="KW-0378">Hydrolase</keyword>
<dbReference type="InterPro" id="IPR001930">
    <property type="entry name" value="Peptidase_M1"/>
</dbReference>
<evidence type="ECO:0000313" key="16">
    <source>
        <dbReference type="Proteomes" id="UP000037069"/>
    </source>
</evidence>
<keyword evidence="16" id="KW-1185">Reference proteome</keyword>
<dbReference type="GO" id="GO:0005886">
    <property type="term" value="C:plasma membrane"/>
    <property type="evidence" value="ECO:0007669"/>
    <property type="project" value="UniProtKB-SubCell"/>
</dbReference>
<dbReference type="SUPFAM" id="SSF63737">
    <property type="entry name" value="Leukotriene A4 hydrolase N-terminal domain"/>
    <property type="match status" value="1"/>
</dbReference>
<keyword evidence="4" id="KW-0336">GPI-anchor</keyword>
<dbReference type="OMA" id="AGYKPCI"/>
<evidence type="ECO:0000259" key="13">
    <source>
        <dbReference type="Pfam" id="PF11838"/>
    </source>
</evidence>
<evidence type="ECO:0000259" key="14">
    <source>
        <dbReference type="Pfam" id="PF17900"/>
    </source>
</evidence>
<dbReference type="GO" id="GO:0005615">
    <property type="term" value="C:extracellular space"/>
    <property type="evidence" value="ECO:0007669"/>
    <property type="project" value="TreeGrafter"/>
</dbReference>
<reference evidence="15 16" key="1">
    <citation type="journal article" date="2015" name="Nat. Commun.">
        <title>Lucilia cuprina genome unlocks parasitic fly biology to underpin future interventions.</title>
        <authorList>
            <person name="Anstead C.A."/>
            <person name="Korhonen P.K."/>
            <person name="Young N.D."/>
            <person name="Hall R.S."/>
            <person name="Jex A.R."/>
            <person name="Murali S.C."/>
            <person name="Hughes D.S."/>
            <person name="Lee S.F."/>
            <person name="Perry T."/>
            <person name="Stroehlein A.J."/>
            <person name="Ansell B.R."/>
            <person name="Breugelmans B."/>
            <person name="Hofmann A."/>
            <person name="Qu J."/>
            <person name="Dugan S."/>
            <person name="Lee S.L."/>
            <person name="Chao H."/>
            <person name="Dinh H."/>
            <person name="Han Y."/>
            <person name="Doddapaneni H.V."/>
            <person name="Worley K.C."/>
            <person name="Muzny D.M."/>
            <person name="Ioannidis P."/>
            <person name="Waterhouse R.M."/>
            <person name="Zdobnov E.M."/>
            <person name="James P.J."/>
            <person name="Bagnall N.H."/>
            <person name="Kotze A.C."/>
            <person name="Gibbs R.A."/>
            <person name="Richards S."/>
            <person name="Batterham P."/>
            <person name="Gasser R.B."/>
        </authorList>
    </citation>
    <scope>NUCLEOTIDE SEQUENCE [LARGE SCALE GENOMIC DNA]</scope>
    <source>
        <strain evidence="15 16">LS</strain>
        <tissue evidence="15">Full body</tissue>
    </source>
</reference>
<dbReference type="Pfam" id="PF17900">
    <property type="entry name" value="Peptidase_M1_N"/>
    <property type="match status" value="1"/>
</dbReference>
<evidence type="ECO:0000256" key="8">
    <source>
        <dbReference type="ARBA" id="ARBA00022833"/>
    </source>
</evidence>
<keyword evidence="8" id="KW-0862">Zinc</keyword>
<dbReference type="Gene3D" id="1.10.390.10">
    <property type="entry name" value="Neutral Protease Domain 2"/>
    <property type="match status" value="1"/>
</dbReference>
<evidence type="ECO:0000256" key="5">
    <source>
        <dbReference type="ARBA" id="ARBA00022670"/>
    </source>
</evidence>
<dbReference type="InterPro" id="IPR034016">
    <property type="entry name" value="M1_APN-typ"/>
</dbReference>
<dbReference type="Gene3D" id="1.25.50.20">
    <property type="match status" value="2"/>
</dbReference>
<keyword evidence="6" id="KW-0479">Metal-binding</keyword>
<dbReference type="EMBL" id="JRES01000426">
    <property type="protein sequence ID" value="KNC31388.1"/>
    <property type="molecule type" value="Genomic_DNA"/>
</dbReference>
<dbReference type="Gene3D" id="2.60.40.1730">
    <property type="entry name" value="tricorn interacting facor f3 domain"/>
    <property type="match status" value="1"/>
</dbReference>
<proteinExistence type="inferred from homology"/>
<dbReference type="InterPro" id="IPR050344">
    <property type="entry name" value="Peptidase_M1_aminopeptidases"/>
</dbReference>
<dbReference type="Pfam" id="PF11838">
    <property type="entry name" value="ERAP1_C"/>
    <property type="match status" value="2"/>
</dbReference>
<dbReference type="GO" id="GO:0008237">
    <property type="term" value="F:metallopeptidase activity"/>
    <property type="evidence" value="ECO:0007669"/>
    <property type="project" value="UniProtKB-KW"/>
</dbReference>
<evidence type="ECO:0000256" key="2">
    <source>
        <dbReference type="ARBA" id="ARBA00004609"/>
    </source>
</evidence>
<feature type="domain" description="ERAP1-like C-terminal" evidence="13">
    <location>
        <begin position="797"/>
        <end position="1023"/>
    </location>
</feature>
<dbReference type="GO" id="GO:0008270">
    <property type="term" value="F:zinc ion binding"/>
    <property type="evidence" value="ECO:0007669"/>
    <property type="project" value="InterPro"/>
</dbReference>
<dbReference type="InterPro" id="IPR045357">
    <property type="entry name" value="Aminopeptidase_N-like_N"/>
</dbReference>
<dbReference type="InterPro" id="IPR014782">
    <property type="entry name" value="Peptidase_M1_dom"/>
</dbReference>